<evidence type="ECO:0000256" key="2">
    <source>
        <dbReference type="ARBA" id="ARBA00022448"/>
    </source>
</evidence>
<feature type="transmembrane region" description="Helical" evidence="9">
    <location>
        <begin position="292"/>
        <end position="311"/>
    </location>
</feature>
<name>E3IWR1_PSEI1</name>
<evidence type="ECO:0000313" key="11">
    <source>
        <dbReference type="Proteomes" id="UP000002484"/>
    </source>
</evidence>
<feature type="transmembrane region" description="Helical" evidence="9">
    <location>
        <begin position="162"/>
        <end position="183"/>
    </location>
</feature>
<dbReference type="STRING" id="298654.FraEuI1c_3382"/>
<dbReference type="KEGG" id="fri:FraEuI1c_3382"/>
<dbReference type="eggNOG" id="COG1172">
    <property type="taxonomic scope" value="Bacteria"/>
</dbReference>
<evidence type="ECO:0000313" key="10">
    <source>
        <dbReference type="EMBL" id="ADP81391.1"/>
    </source>
</evidence>
<evidence type="ECO:0000256" key="1">
    <source>
        <dbReference type="ARBA" id="ARBA00004651"/>
    </source>
</evidence>
<keyword evidence="6 9" id="KW-1133">Transmembrane helix</keyword>
<reference evidence="10 11" key="1">
    <citation type="submission" date="2010-10" db="EMBL/GenBank/DDBJ databases">
        <title>Complete sequence of Frankia sp. EuI1c.</title>
        <authorList>
            <consortium name="US DOE Joint Genome Institute"/>
            <person name="Lucas S."/>
            <person name="Copeland A."/>
            <person name="Lapidus A."/>
            <person name="Cheng J.-F."/>
            <person name="Bruce D."/>
            <person name="Goodwin L."/>
            <person name="Pitluck S."/>
            <person name="Chertkov O."/>
            <person name="Detter J.C."/>
            <person name="Han C."/>
            <person name="Tapia R."/>
            <person name="Land M."/>
            <person name="Hauser L."/>
            <person name="Jeffries C."/>
            <person name="Kyrpides N."/>
            <person name="Ivanova N."/>
            <person name="Mikhailova N."/>
            <person name="Beauchemin N."/>
            <person name="Sen A."/>
            <person name="Sur S.A."/>
            <person name="Gtari M."/>
            <person name="Wall L."/>
            <person name="Tisa L."/>
            <person name="Woyke T."/>
        </authorList>
    </citation>
    <scope>NUCLEOTIDE SEQUENCE [LARGE SCALE GENOMIC DNA]</scope>
    <source>
        <strain evidence="11">DSM 45817 / CECT 9037 / EuI1c</strain>
    </source>
</reference>
<gene>
    <name evidence="10" type="ordered locus">FraEuI1c_3382</name>
</gene>
<dbReference type="InParanoid" id="E3IWR1"/>
<dbReference type="PANTHER" id="PTHR32196">
    <property type="entry name" value="ABC TRANSPORTER PERMEASE PROTEIN YPHD-RELATED-RELATED"/>
    <property type="match status" value="1"/>
</dbReference>
<keyword evidence="5 9" id="KW-0812">Transmembrane</keyword>
<dbReference type="OrthoDB" id="3468954at2"/>
<keyword evidence="3" id="KW-1003">Cell membrane</keyword>
<comment type="subcellular location">
    <subcellularLocation>
        <location evidence="1">Cell membrane</location>
        <topology evidence="1">Multi-pass membrane protein</topology>
    </subcellularLocation>
</comment>
<accession>E3IWR1</accession>
<dbReference type="Pfam" id="PF02653">
    <property type="entry name" value="BPD_transp_2"/>
    <property type="match status" value="1"/>
</dbReference>
<dbReference type="PANTHER" id="PTHR32196:SF21">
    <property type="entry name" value="ABC TRANSPORTER PERMEASE PROTEIN YPHD-RELATED"/>
    <property type="match status" value="1"/>
</dbReference>
<dbReference type="EMBL" id="CP002299">
    <property type="protein sequence ID" value="ADP81391.1"/>
    <property type="molecule type" value="Genomic_DNA"/>
</dbReference>
<dbReference type="AlphaFoldDB" id="E3IWR1"/>
<dbReference type="RefSeq" id="WP_013424509.1">
    <property type="nucleotide sequence ID" value="NC_014666.1"/>
</dbReference>
<dbReference type="CDD" id="cd06579">
    <property type="entry name" value="TM_PBP1_transp_AraH_like"/>
    <property type="match status" value="1"/>
</dbReference>
<sequence>MSSRRLPGLGLDRFSGLYLWALFIAVFAVWVPRLFLTAGTLHAVAAQQAIAAIVAIAVLVPLAGGAYDLSVGATVNFSTIMVTVLQSNHGWPMWPAIGATIALCALIGAINGFLVVVCRVNSFIATLGSASVIGAFQAITAGQAQPLPPSSTAWSSLTQHEVLGFQVIVFYMLAIAVVAWWGLARTPAGRYLYAVGGNAEAARLSGVRTGRWTWLALIASATLCGVAGVFYASLSGPSLTFGGALLLPAFAAVFLGSTQLTPGHVNVWGTLIALYALATGIKGLQLVTGVQWLPDMFNGLALLIAVSFAVWRQQGRGRDRPRPVDGATAGEATTTEPPAVVTPQELPVNQ</sequence>
<dbReference type="HOGENOM" id="CLU_028880_4_3_11"/>
<dbReference type="GO" id="GO:0022857">
    <property type="term" value="F:transmembrane transporter activity"/>
    <property type="evidence" value="ECO:0007669"/>
    <property type="project" value="InterPro"/>
</dbReference>
<feature type="compositionally biased region" description="Low complexity" evidence="8">
    <location>
        <begin position="324"/>
        <end position="343"/>
    </location>
</feature>
<keyword evidence="11" id="KW-1185">Reference proteome</keyword>
<feature type="transmembrane region" description="Helical" evidence="9">
    <location>
        <begin position="93"/>
        <end position="116"/>
    </location>
</feature>
<keyword evidence="2" id="KW-0813">Transport</keyword>
<feature type="transmembrane region" description="Helical" evidence="9">
    <location>
        <begin position="212"/>
        <end position="232"/>
    </location>
</feature>
<feature type="region of interest" description="Disordered" evidence="8">
    <location>
        <begin position="316"/>
        <end position="350"/>
    </location>
</feature>
<feature type="transmembrane region" description="Helical" evidence="9">
    <location>
        <begin position="17"/>
        <end position="36"/>
    </location>
</feature>
<evidence type="ECO:0000256" key="9">
    <source>
        <dbReference type="SAM" id="Phobius"/>
    </source>
</evidence>
<proteinExistence type="predicted"/>
<feature type="transmembrane region" description="Helical" evidence="9">
    <location>
        <begin position="267"/>
        <end position="286"/>
    </location>
</feature>
<feature type="transmembrane region" description="Helical" evidence="9">
    <location>
        <begin position="123"/>
        <end position="142"/>
    </location>
</feature>
<feature type="transmembrane region" description="Helical" evidence="9">
    <location>
        <begin position="48"/>
        <end position="67"/>
    </location>
</feature>
<evidence type="ECO:0000256" key="8">
    <source>
        <dbReference type="SAM" id="MobiDB-lite"/>
    </source>
</evidence>
<dbReference type="InterPro" id="IPR001851">
    <property type="entry name" value="ABC_transp_permease"/>
</dbReference>
<keyword evidence="4" id="KW-0997">Cell inner membrane</keyword>
<evidence type="ECO:0000256" key="3">
    <source>
        <dbReference type="ARBA" id="ARBA00022475"/>
    </source>
</evidence>
<evidence type="ECO:0000256" key="7">
    <source>
        <dbReference type="ARBA" id="ARBA00023136"/>
    </source>
</evidence>
<evidence type="ECO:0000256" key="6">
    <source>
        <dbReference type="ARBA" id="ARBA00022989"/>
    </source>
</evidence>
<keyword evidence="7 9" id="KW-0472">Membrane</keyword>
<dbReference type="Proteomes" id="UP000002484">
    <property type="component" value="Chromosome"/>
</dbReference>
<organism evidence="10 11">
    <name type="scientific">Pseudofrankia inefficax (strain DSM 45817 / CECT 9037 / DDB 130130 / EuI1c)</name>
    <name type="common">Frankia inefficax</name>
    <dbReference type="NCBI Taxonomy" id="298654"/>
    <lineage>
        <taxon>Bacteria</taxon>
        <taxon>Bacillati</taxon>
        <taxon>Actinomycetota</taxon>
        <taxon>Actinomycetes</taxon>
        <taxon>Frankiales</taxon>
        <taxon>Frankiaceae</taxon>
        <taxon>Pseudofrankia</taxon>
    </lineage>
</organism>
<evidence type="ECO:0000256" key="5">
    <source>
        <dbReference type="ARBA" id="ARBA00022692"/>
    </source>
</evidence>
<feature type="transmembrane region" description="Helical" evidence="9">
    <location>
        <begin position="238"/>
        <end position="255"/>
    </location>
</feature>
<protein>
    <submittedName>
        <fullName evidence="10">Inner-membrane translocator</fullName>
    </submittedName>
</protein>
<evidence type="ECO:0000256" key="4">
    <source>
        <dbReference type="ARBA" id="ARBA00022519"/>
    </source>
</evidence>
<dbReference type="GO" id="GO:0005886">
    <property type="term" value="C:plasma membrane"/>
    <property type="evidence" value="ECO:0007669"/>
    <property type="project" value="UniProtKB-SubCell"/>
</dbReference>